<feature type="compositionally biased region" description="Low complexity" evidence="1">
    <location>
        <begin position="1"/>
        <end position="13"/>
    </location>
</feature>
<organism evidence="2">
    <name type="scientific">uncultured Caudovirales phage</name>
    <dbReference type="NCBI Taxonomy" id="2100421"/>
    <lineage>
        <taxon>Viruses</taxon>
        <taxon>Duplodnaviria</taxon>
        <taxon>Heunggongvirae</taxon>
        <taxon>Uroviricota</taxon>
        <taxon>Caudoviricetes</taxon>
        <taxon>Peduoviridae</taxon>
        <taxon>Maltschvirus</taxon>
        <taxon>Maltschvirus maltsch</taxon>
    </lineage>
</organism>
<name>A0A6J5RZT8_9CAUD</name>
<evidence type="ECO:0000313" key="2">
    <source>
        <dbReference type="EMBL" id="CAB4197985.1"/>
    </source>
</evidence>
<reference evidence="2" key="1">
    <citation type="submission" date="2020-05" db="EMBL/GenBank/DDBJ databases">
        <authorList>
            <person name="Chiriac C."/>
            <person name="Salcher M."/>
            <person name="Ghai R."/>
            <person name="Kavagutti S V."/>
        </authorList>
    </citation>
    <scope>NUCLEOTIDE SEQUENCE</scope>
</reference>
<proteinExistence type="predicted"/>
<protein>
    <submittedName>
        <fullName evidence="2">Uncharacterized protein</fullName>
    </submittedName>
</protein>
<dbReference type="EMBL" id="LR797271">
    <property type="protein sequence ID" value="CAB4197985.1"/>
    <property type="molecule type" value="Genomic_DNA"/>
</dbReference>
<accession>A0A6J5RZT8</accession>
<gene>
    <name evidence="2" type="ORF">UFOVP1309_45</name>
</gene>
<sequence length="146" mass="15575">MTTFSDTFTSYSDGQQNLNKPPDAVMANGFVPATPTSRGQPLPAQWLNWLLNNLFKLANRDVVTNNLGVNLFTTENAMIRLEAFDIADPNKYLVAIGYKAAGVAPSLKVISSATLTLGTGTINGNQPVIGGSNVKIVGYSRQVGDI</sequence>
<evidence type="ECO:0000256" key="1">
    <source>
        <dbReference type="SAM" id="MobiDB-lite"/>
    </source>
</evidence>
<feature type="region of interest" description="Disordered" evidence="1">
    <location>
        <begin position="1"/>
        <end position="22"/>
    </location>
</feature>